<keyword evidence="6" id="KW-0406">Ion transport</keyword>
<proteinExistence type="inferred from homology"/>
<dbReference type="GO" id="GO:0005524">
    <property type="term" value="F:ATP binding"/>
    <property type="evidence" value="ECO:0007669"/>
    <property type="project" value="UniProtKB-KW"/>
</dbReference>
<feature type="domain" description="ABC transporter" evidence="8">
    <location>
        <begin position="6"/>
        <end position="232"/>
    </location>
</feature>
<keyword evidence="3" id="KW-0547">Nucleotide-binding</keyword>
<dbReference type="InterPro" id="IPR050153">
    <property type="entry name" value="Metal_Ion_Import_ABC"/>
</dbReference>
<evidence type="ECO:0000259" key="8">
    <source>
        <dbReference type="PROSITE" id="PS50893"/>
    </source>
</evidence>
<keyword evidence="5" id="KW-0864">Zinc transport</keyword>
<sequence length="275" mass="29587">MDQACLTFRDLTLGYGSHPAVHHLDGVVRRGSLTAVVGANGSGKSTLMKGIVGALKPMAGTVTKADGVRIAYLPQQSELDRSFPARVVDLVSLGLWPRRGLLGRHTAQDRAAVAEALAAVGLEGFETRALDTLSGGQLQRTLFARVLVQDAGLILLDEPFNAVDAKTVGDLIALIKRWHGEERTVMVVAHDLDLVRHNFPETLLLARQRVAWGATATALGPENMARARRFHEAWEDDAPWCGPDAHHHAHDHGHAHHHHAHDADALASANGPKAA</sequence>
<protein>
    <submittedName>
        <fullName evidence="9">Metal ABC transporter ATP-binding protein</fullName>
    </submittedName>
</protein>
<dbReference type="InterPro" id="IPR027417">
    <property type="entry name" value="P-loop_NTPase"/>
</dbReference>
<dbReference type="Gene3D" id="3.40.50.300">
    <property type="entry name" value="P-loop containing nucleotide triphosphate hydrolases"/>
    <property type="match status" value="1"/>
</dbReference>
<evidence type="ECO:0000256" key="2">
    <source>
        <dbReference type="ARBA" id="ARBA00022448"/>
    </source>
</evidence>
<dbReference type="SUPFAM" id="SSF52540">
    <property type="entry name" value="P-loop containing nucleoside triphosphate hydrolases"/>
    <property type="match status" value="1"/>
</dbReference>
<evidence type="ECO:0000256" key="4">
    <source>
        <dbReference type="ARBA" id="ARBA00022840"/>
    </source>
</evidence>
<reference evidence="9 10" key="1">
    <citation type="submission" date="2019-04" db="EMBL/GenBank/DDBJ databases">
        <title>Mesorhizobium composti sp. nov., isolated from compost.</title>
        <authorList>
            <person name="Lin S.-Y."/>
            <person name="Hameed A."/>
            <person name="Hsieh Y.-T."/>
            <person name="Young C.-C."/>
        </authorList>
    </citation>
    <scope>NUCLEOTIDE SEQUENCE [LARGE SCALE GENOMIC DNA]</scope>
    <source>
        <strain evidence="9 10">CC-YTH430</strain>
    </source>
</reference>
<dbReference type="InterPro" id="IPR003593">
    <property type="entry name" value="AAA+_ATPase"/>
</dbReference>
<evidence type="ECO:0000313" key="9">
    <source>
        <dbReference type="EMBL" id="THF58545.1"/>
    </source>
</evidence>
<keyword evidence="5" id="KW-0862">Zinc</keyword>
<evidence type="ECO:0000256" key="1">
    <source>
        <dbReference type="ARBA" id="ARBA00005417"/>
    </source>
</evidence>
<dbReference type="PROSITE" id="PS50893">
    <property type="entry name" value="ABC_TRANSPORTER_2"/>
    <property type="match status" value="1"/>
</dbReference>
<dbReference type="PANTHER" id="PTHR42734">
    <property type="entry name" value="METAL TRANSPORT SYSTEM ATP-BINDING PROTEIN TM_0124-RELATED"/>
    <property type="match status" value="1"/>
</dbReference>
<dbReference type="NCBIfam" id="NF040873">
    <property type="entry name" value="AztA"/>
    <property type="match status" value="1"/>
</dbReference>
<dbReference type="InterPro" id="IPR003439">
    <property type="entry name" value="ABC_transporter-like_ATP-bd"/>
</dbReference>
<dbReference type="EMBL" id="SSNY01000003">
    <property type="protein sequence ID" value="THF58545.1"/>
    <property type="molecule type" value="Genomic_DNA"/>
</dbReference>
<evidence type="ECO:0000313" key="10">
    <source>
        <dbReference type="Proteomes" id="UP000306441"/>
    </source>
</evidence>
<dbReference type="Proteomes" id="UP000306441">
    <property type="component" value="Unassembled WGS sequence"/>
</dbReference>
<evidence type="ECO:0000256" key="7">
    <source>
        <dbReference type="SAM" id="MobiDB-lite"/>
    </source>
</evidence>
<dbReference type="PANTHER" id="PTHR42734:SF5">
    <property type="entry name" value="IRON TRANSPORT SYSTEM ATP-BINDING PROTEIN HI_0361-RELATED"/>
    <property type="match status" value="1"/>
</dbReference>
<comment type="caution">
    <text evidence="9">The sequence shown here is derived from an EMBL/GenBank/DDBJ whole genome shotgun (WGS) entry which is preliminary data.</text>
</comment>
<organism evidence="9 10">
    <name type="scientific">Ollibium composti</name>
    <dbReference type="NCBI Taxonomy" id="2675109"/>
    <lineage>
        <taxon>Bacteria</taxon>
        <taxon>Pseudomonadati</taxon>
        <taxon>Pseudomonadota</taxon>
        <taxon>Alphaproteobacteria</taxon>
        <taxon>Hyphomicrobiales</taxon>
        <taxon>Phyllobacteriaceae</taxon>
        <taxon>Ollibium</taxon>
    </lineage>
</organism>
<name>A0ABY2Q9Z1_9HYPH</name>
<feature type="region of interest" description="Disordered" evidence="7">
    <location>
        <begin position="245"/>
        <end position="275"/>
    </location>
</feature>
<dbReference type="SMART" id="SM00382">
    <property type="entry name" value="AAA"/>
    <property type="match status" value="1"/>
</dbReference>
<gene>
    <name evidence="9" type="ORF">E6C48_08105</name>
</gene>
<keyword evidence="4 9" id="KW-0067">ATP-binding</keyword>
<dbReference type="InterPro" id="IPR047748">
    <property type="entry name" value="AztA-like"/>
</dbReference>
<keyword evidence="2" id="KW-0813">Transport</keyword>
<feature type="compositionally biased region" description="Basic residues" evidence="7">
    <location>
        <begin position="247"/>
        <end position="260"/>
    </location>
</feature>
<dbReference type="Pfam" id="PF00005">
    <property type="entry name" value="ABC_tran"/>
    <property type="match status" value="1"/>
</dbReference>
<evidence type="ECO:0000256" key="3">
    <source>
        <dbReference type="ARBA" id="ARBA00022741"/>
    </source>
</evidence>
<keyword evidence="10" id="KW-1185">Reference proteome</keyword>
<accession>A0ABY2Q9Z1</accession>
<dbReference type="RefSeq" id="WP_136355868.1">
    <property type="nucleotide sequence ID" value="NZ_SSNY01000003.1"/>
</dbReference>
<evidence type="ECO:0000256" key="5">
    <source>
        <dbReference type="ARBA" id="ARBA00022906"/>
    </source>
</evidence>
<dbReference type="CDD" id="cd03235">
    <property type="entry name" value="ABC_Metallic_Cations"/>
    <property type="match status" value="1"/>
</dbReference>
<comment type="similarity">
    <text evidence="1">Belongs to the ABC transporter superfamily.</text>
</comment>
<evidence type="ECO:0000256" key="6">
    <source>
        <dbReference type="ARBA" id="ARBA00023065"/>
    </source>
</evidence>